<comment type="caution">
    <text evidence="8">The sequence shown here is derived from an EMBL/GenBank/DDBJ whole genome shotgun (WGS) entry which is preliminary data.</text>
</comment>
<evidence type="ECO:0000256" key="4">
    <source>
        <dbReference type="ARBA" id="ARBA00022840"/>
    </source>
</evidence>
<keyword evidence="1" id="KW-0808">Transferase</keyword>
<evidence type="ECO:0000256" key="2">
    <source>
        <dbReference type="ARBA" id="ARBA00022741"/>
    </source>
</evidence>
<dbReference type="PANTHER" id="PTHR32463">
    <property type="entry name" value="L-FUCOSE KINASE"/>
    <property type="match status" value="1"/>
</dbReference>
<gene>
    <name evidence="8" type="ORF">K8I29_12340</name>
</gene>
<dbReference type="GO" id="GO:0042352">
    <property type="term" value="P:GDP-L-fucose salvage"/>
    <property type="evidence" value="ECO:0007669"/>
    <property type="project" value="TreeGrafter"/>
</dbReference>
<dbReference type="InterPro" id="IPR052203">
    <property type="entry name" value="GHMP_Kinase-Related"/>
</dbReference>
<evidence type="ECO:0000256" key="1">
    <source>
        <dbReference type="ARBA" id="ARBA00022679"/>
    </source>
</evidence>
<keyword evidence="3 8" id="KW-0418">Kinase</keyword>
<evidence type="ECO:0000313" key="8">
    <source>
        <dbReference type="EMBL" id="MBZ0156984.1"/>
    </source>
</evidence>
<name>A0A953JE41_9BACT</name>
<dbReference type="Gene3D" id="3.30.230.120">
    <property type="match status" value="1"/>
</dbReference>
<dbReference type="InterPro" id="IPR001174">
    <property type="entry name" value="HddA/FKP"/>
</dbReference>
<organism evidence="8 9">
    <name type="scientific">Candidatus Nitrobium versatile</name>
    <dbReference type="NCBI Taxonomy" id="2884831"/>
    <lineage>
        <taxon>Bacteria</taxon>
        <taxon>Pseudomonadati</taxon>
        <taxon>Nitrospirota</taxon>
        <taxon>Nitrospiria</taxon>
        <taxon>Nitrospirales</taxon>
        <taxon>Nitrospiraceae</taxon>
        <taxon>Candidatus Nitrobium</taxon>
    </lineage>
</organism>
<feature type="domain" description="GHMP kinase N-terminal" evidence="6">
    <location>
        <begin position="78"/>
        <end position="157"/>
    </location>
</feature>
<dbReference type="PANTHER" id="PTHR32463:SF0">
    <property type="entry name" value="L-FUCOSE KINASE"/>
    <property type="match status" value="1"/>
</dbReference>
<dbReference type="Proteomes" id="UP000705867">
    <property type="component" value="Unassembled WGS sequence"/>
</dbReference>
<dbReference type="InterPro" id="IPR013750">
    <property type="entry name" value="GHMP_kinase_C_dom"/>
</dbReference>
<evidence type="ECO:0000256" key="3">
    <source>
        <dbReference type="ARBA" id="ARBA00022777"/>
    </source>
</evidence>
<proteinExistence type="inferred from homology"/>
<sequence>MIVARTPFRISFFGGGTDYPVWYREHGGAVLSTSINKYCYISCRYLPPFFDYKYRIRYTLREETQTADEIKHPVVRECLKFLNIDRGIEMVHTSDIPARSGVGSSSAFTVCFLHALYALKGNIVTKRQLSREAIHIEQNVIQENVGSQDQVAAAFGGLNKIEFGGDKEFYVYPVTVTKEKIDLFQSHLMLFFTGFSRNASDIAAEQIRKTKDKKAELKAMMEMVDGAIEILNGTMSTIRDFGTLLHESWKLKRGLTELISTSKIDAMYEAALSAGAIGGKLLGAGGGGFMLLFAPPERHPQIREKLKDLLYVPFLFDNLGTQVVLYSTQDFF</sequence>
<comment type="similarity">
    <text evidence="5">Belongs to the GHMP kinase family.</text>
</comment>
<keyword evidence="2" id="KW-0547">Nucleotide-binding</keyword>
<dbReference type="InterPro" id="IPR006204">
    <property type="entry name" value="GHMP_kinase_N_dom"/>
</dbReference>
<dbReference type="SUPFAM" id="SSF55060">
    <property type="entry name" value="GHMP Kinase, C-terminal domain"/>
    <property type="match status" value="1"/>
</dbReference>
<accession>A0A953JE41</accession>
<evidence type="ECO:0000259" key="6">
    <source>
        <dbReference type="Pfam" id="PF00288"/>
    </source>
</evidence>
<evidence type="ECO:0000313" key="9">
    <source>
        <dbReference type="Proteomes" id="UP000705867"/>
    </source>
</evidence>
<dbReference type="Pfam" id="PF08544">
    <property type="entry name" value="GHMP_kinases_C"/>
    <property type="match status" value="1"/>
</dbReference>
<evidence type="ECO:0000259" key="7">
    <source>
        <dbReference type="Pfam" id="PF08544"/>
    </source>
</evidence>
<feature type="domain" description="GHMP kinase C-terminal" evidence="7">
    <location>
        <begin position="238"/>
        <end position="309"/>
    </location>
</feature>
<dbReference type="InterPro" id="IPR036554">
    <property type="entry name" value="GHMP_kinase_C_sf"/>
</dbReference>
<evidence type="ECO:0000256" key="5">
    <source>
        <dbReference type="ARBA" id="ARBA00038121"/>
    </source>
</evidence>
<keyword evidence="4" id="KW-0067">ATP-binding</keyword>
<dbReference type="PRINTS" id="PR00960">
    <property type="entry name" value="LMBPPROTEIN"/>
</dbReference>
<dbReference type="Pfam" id="PF00288">
    <property type="entry name" value="GHMP_kinases_N"/>
    <property type="match status" value="1"/>
</dbReference>
<dbReference type="EMBL" id="JAIOIV010000100">
    <property type="protein sequence ID" value="MBZ0156984.1"/>
    <property type="molecule type" value="Genomic_DNA"/>
</dbReference>
<dbReference type="PIRSF" id="PIRSF036406">
    <property type="entry name" value="Hept_kin"/>
    <property type="match status" value="1"/>
</dbReference>
<dbReference type="SUPFAM" id="SSF54211">
    <property type="entry name" value="Ribosomal protein S5 domain 2-like"/>
    <property type="match status" value="1"/>
</dbReference>
<reference evidence="8" key="1">
    <citation type="journal article" date="2021" name="bioRxiv">
        <title>Unraveling nitrogen, sulfur and carbon metabolic pathways and microbial community transcriptional responses to substrate deprivation and toxicity stresses in a bioreactor mimicking anoxic brackish coastal sediment conditions.</title>
        <authorList>
            <person name="Martins P.D."/>
            <person name="Echeveste M.J."/>
            <person name="Arshad A."/>
            <person name="Kurth J."/>
            <person name="Ouboter H."/>
            <person name="Jetten M.S.M."/>
            <person name="Welte C.U."/>
        </authorList>
    </citation>
    <scope>NUCLEOTIDE SEQUENCE</scope>
    <source>
        <strain evidence="8">MAG_39</strain>
    </source>
</reference>
<dbReference type="InterPro" id="IPR020568">
    <property type="entry name" value="Ribosomal_Su5_D2-typ_SF"/>
</dbReference>
<protein>
    <submittedName>
        <fullName evidence="8">Kinase</fullName>
    </submittedName>
</protein>
<dbReference type="InterPro" id="IPR014606">
    <property type="entry name" value="Heptose_7-P_kinase"/>
</dbReference>
<reference evidence="8" key="2">
    <citation type="submission" date="2021-08" db="EMBL/GenBank/DDBJ databases">
        <authorList>
            <person name="Dalcin Martins P."/>
        </authorList>
    </citation>
    <scope>NUCLEOTIDE SEQUENCE</scope>
    <source>
        <strain evidence="8">MAG_39</strain>
    </source>
</reference>
<dbReference type="GO" id="GO:0050201">
    <property type="term" value="F:fucokinase activity"/>
    <property type="evidence" value="ECO:0007669"/>
    <property type="project" value="TreeGrafter"/>
</dbReference>
<dbReference type="AlphaFoldDB" id="A0A953JE41"/>
<dbReference type="GO" id="GO:0005524">
    <property type="term" value="F:ATP binding"/>
    <property type="evidence" value="ECO:0007669"/>
    <property type="project" value="UniProtKB-KW"/>
</dbReference>